<organism evidence="1">
    <name type="scientific">Bathycoccus sp. RCC716 virus 2</name>
    <dbReference type="NCBI Taxonomy" id="2530039"/>
    <lineage>
        <taxon>Viruses</taxon>
        <taxon>Varidnaviria</taxon>
        <taxon>Bamfordvirae</taxon>
        <taxon>Nucleocytoviricota</taxon>
        <taxon>Megaviricetes</taxon>
        <taxon>Algavirales</taxon>
        <taxon>Phycodnaviridae</taxon>
        <taxon>Prasinovirus</taxon>
    </lineage>
</organism>
<reference evidence="1" key="1">
    <citation type="submission" date="2019-02" db="EMBL/GenBank/DDBJ databases">
        <authorList>
            <person name="Bachy C."/>
            <person name="Yung C.-M."/>
            <person name="Roux S."/>
            <person name="Sullivan M.B."/>
            <person name="Worden A.Z."/>
        </authorList>
    </citation>
    <scope>NUCLEOTIDE SEQUENCE</scope>
    <source>
        <strain evidence="1">BII-V2</strain>
    </source>
</reference>
<protein>
    <submittedName>
        <fullName evidence="1">Uncharacterized protein</fullName>
    </submittedName>
</protein>
<accession>A0A7S6NYY4</accession>
<name>A0A7S6NYY4_9PHYC</name>
<dbReference type="EMBL" id="MK522038">
    <property type="protein sequence ID" value="QOR60325.1"/>
    <property type="molecule type" value="Genomic_DNA"/>
</dbReference>
<evidence type="ECO:0000313" key="1">
    <source>
        <dbReference type="EMBL" id="QOR60325.1"/>
    </source>
</evidence>
<proteinExistence type="predicted"/>
<sequence>MDKSVRSIMTIVDEHKDKIPEGSYIEICNNLRDIRRIHSGVCIRKNIGRVGRFFKMVIYIGIGTIMREKIIKK</sequence>